<feature type="domain" description="Response regulatory" evidence="10">
    <location>
        <begin position="5"/>
        <end position="122"/>
    </location>
</feature>
<evidence type="ECO:0000256" key="8">
    <source>
        <dbReference type="PROSITE-ProRule" id="PRU00169"/>
    </source>
</evidence>
<feature type="modified residue" description="4-aspartylphosphate" evidence="8">
    <location>
        <position position="57"/>
    </location>
</feature>
<dbReference type="InterPro" id="IPR018060">
    <property type="entry name" value="HTH_AraC"/>
</dbReference>
<evidence type="ECO:0000256" key="4">
    <source>
        <dbReference type="ARBA" id="ARBA00023012"/>
    </source>
</evidence>
<gene>
    <name evidence="11" type="ORF">ACFPPD_02930</name>
</gene>
<sequence>MKPYKVMIVDDEPEIRKGIEMKVDWEALGLILHAEASNGQEAMSALEQHPIDIVITDMHMPYMDGVEFLKACADHYPRLKLIVLSGYDDFLYAKAAVRSNVKDYLLKPVVRRELADSLQKVIGELDKERQAHADRNQMEWQLSQNLISMREQLIVQTLKHTSDYAWLWRDQAKRLRTNHWNDSKVQFLVIDMDSSEDRPLFLLPFELLCREIAAEWSGEAYVFRDPGLPYMIGMMVVHPGREGEDSFANRVNELIGKLAPAIQRYIGMATVNGIGEPVIGFQEWKKGYLSALLGWNENKANINKAESNGVITEVPLSPELEKQLVHLLKSDKREPFKQELNKLLKLAERHSPQVLARTIFYAYFVMESVAQDYGIAIPTEQRIWLQPDLVWGLNASKRANEYIERTADWIADRIAFFHHAPGSDLFESVRRFIDDNYGSELTLSMLAEKYHFNSSYFSELFRIHIGQTFSDYLTDIRMTKAARLLMESDFPLTEVGELCGYANPSYFSTAFKKRYRMSPSKYRNLREQRN</sequence>
<evidence type="ECO:0000256" key="6">
    <source>
        <dbReference type="ARBA" id="ARBA00023125"/>
    </source>
</evidence>
<evidence type="ECO:0000256" key="1">
    <source>
        <dbReference type="ARBA" id="ARBA00004496"/>
    </source>
</evidence>
<keyword evidence="5" id="KW-0805">Transcription regulation</keyword>
<dbReference type="PANTHER" id="PTHR42713:SF3">
    <property type="entry name" value="TRANSCRIPTIONAL REGULATORY PROTEIN HPTR"/>
    <property type="match status" value="1"/>
</dbReference>
<dbReference type="Pfam" id="PF00072">
    <property type="entry name" value="Response_reg"/>
    <property type="match status" value="1"/>
</dbReference>
<dbReference type="InterPro" id="IPR051552">
    <property type="entry name" value="HptR"/>
</dbReference>
<dbReference type="InterPro" id="IPR001789">
    <property type="entry name" value="Sig_transdc_resp-reg_receiver"/>
</dbReference>
<keyword evidence="7" id="KW-0804">Transcription</keyword>
<keyword evidence="3 8" id="KW-0597">Phosphoprotein</keyword>
<keyword evidence="4" id="KW-0902">Two-component regulatory system</keyword>
<keyword evidence="12" id="KW-1185">Reference proteome</keyword>
<evidence type="ECO:0000259" key="10">
    <source>
        <dbReference type="PROSITE" id="PS50110"/>
    </source>
</evidence>
<dbReference type="SMART" id="SM00448">
    <property type="entry name" value="REC"/>
    <property type="match status" value="1"/>
</dbReference>
<evidence type="ECO:0000259" key="9">
    <source>
        <dbReference type="PROSITE" id="PS01124"/>
    </source>
</evidence>
<dbReference type="Gene3D" id="1.10.10.60">
    <property type="entry name" value="Homeodomain-like"/>
    <property type="match status" value="2"/>
</dbReference>
<dbReference type="InterPro" id="IPR009057">
    <property type="entry name" value="Homeodomain-like_sf"/>
</dbReference>
<dbReference type="CDD" id="cd17536">
    <property type="entry name" value="REC_YesN-like"/>
    <property type="match status" value="1"/>
</dbReference>
<evidence type="ECO:0000256" key="2">
    <source>
        <dbReference type="ARBA" id="ARBA00022490"/>
    </source>
</evidence>
<name>A0ABW0LST8_9BACL</name>
<evidence type="ECO:0000313" key="12">
    <source>
        <dbReference type="Proteomes" id="UP001596105"/>
    </source>
</evidence>
<dbReference type="EMBL" id="JBHSMH010000005">
    <property type="protein sequence ID" value="MFC5467656.1"/>
    <property type="molecule type" value="Genomic_DNA"/>
</dbReference>
<dbReference type="SMART" id="SM00342">
    <property type="entry name" value="HTH_ARAC"/>
    <property type="match status" value="1"/>
</dbReference>
<reference evidence="12" key="1">
    <citation type="journal article" date="2019" name="Int. J. Syst. Evol. Microbiol.">
        <title>The Global Catalogue of Microorganisms (GCM) 10K type strain sequencing project: providing services to taxonomists for standard genome sequencing and annotation.</title>
        <authorList>
            <consortium name="The Broad Institute Genomics Platform"/>
            <consortium name="The Broad Institute Genome Sequencing Center for Infectious Disease"/>
            <person name="Wu L."/>
            <person name="Ma J."/>
        </authorList>
    </citation>
    <scope>NUCLEOTIDE SEQUENCE [LARGE SCALE GENOMIC DNA]</scope>
    <source>
        <strain evidence="12">CCUG 57113</strain>
    </source>
</reference>
<dbReference type="PROSITE" id="PS50110">
    <property type="entry name" value="RESPONSE_REGULATORY"/>
    <property type="match status" value="1"/>
</dbReference>
<dbReference type="InterPro" id="IPR011006">
    <property type="entry name" value="CheY-like_superfamily"/>
</dbReference>
<evidence type="ECO:0000256" key="5">
    <source>
        <dbReference type="ARBA" id="ARBA00023015"/>
    </source>
</evidence>
<feature type="domain" description="HTH araC/xylS-type" evidence="9">
    <location>
        <begin position="427"/>
        <end position="525"/>
    </location>
</feature>
<evidence type="ECO:0000256" key="7">
    <source>
        <dbReference type="ARBA" id="ARBA00023163"/>
    </source>
</evidence>
<comment type="caution">
    <text evidence="11">The sequence shown here is derived from an EMBL/GenBank/DDBJ whole genome shotgun (WGS) entry which is preliminary data.</text>
</comment>
<evidence type="ECO:0000256" key="3">
    <source>
        <dbReference type="ARBA" id="ARBA00022553"/>
    </source>
</evidence>
<keyword evidence="2" id="KW-0963">Cytoplasm</keyword>
<organism evidence="11 12">
    <name type="scientific">Cohnella suwonensis</name>
    <dbReference type="NCBI Taxonomy" id="696072"/>
    <lineage>
        <taxon>Bacteria</taxon>
        <taxon>Bacillati</taxon>
        <taxon>Bacillota</taxon>
        <taxon>Bacilli</taxon>
        <taxon>Bacillales</taxon>
        <taxon>Paenibacillaceae</taxon>
        <taxon>Cohnella</taxon>
    </lineage>
</organism>
<proteinExistence type="predicted"/>
<protein>
    <submittedName>
        <fullName evidence="11">Helix-turn-helix domain-containing protein</fullName>
    </submittedName>
</protein>
<dbReference type="PRINTS" id="PR00032">
    <property type="entry name" value="HTHARAC"/>
</dbReference>
<dbReference type="PANTHER" id="PTHR42713">
    <property type="entry name" value="HISTIDINE KINASE-RELATED"/>
    <property type="match status" value="1"/>
</dbReference>
<dbReference type="SUPFAM" id="SSF52172">
    <property type="entry name" value="CheY-like"/>
    <property type="match status" value="1"/>
</dbReference>
<dbReference type="SUPFAM" id="SSF46689">
    <property type="entry name" value="Homeodomain-like"/>
    <property type="match status" value="2"/>
</dbReference>
<comment type="subcellular location">
    <subcellularLocation>
        <location evidence="1">Cytoplasm</location>
    </subcellularLocation>
</comment>
<keyword evidence="6" id="KW-0238">DNA-binding</keyword>
<dbReference type="Gene3D" id="3.40.50.2300">
    <property type="match status" value="1"/>
</dbReference>
<dbReference type="PROSITE" id="PS01124">
    <property type="entry name" value="HTH_ARAC_FAMILY_2"/>
    <property type="match status" value="1"/>
</dbReference>
<dbReference type="Pfam" id="PF12833">
    <property type="entry name" value="HTH_18"/>
    <property type="match status" value="1"/>
</dbReference>
<dbReference type="InterPro" id="IPR018062">
    <property type="entry name" value="HTH_AraC-typ_CS"/>
</dbReference>
<dbReference type="Proteomes" id="UP001596105">
    <property type="component" value="Unassembled WGS sequence"/>
</dbReference>
<dbReference type="RefSeq" id="WP_209742953.1">
    <property type="nucleotide sequence ID" value="NZ_JBHSMH010000005.1"/>
</dbReference>
<dbReference type="PROSITE" id="PS00041">
    <property type="entry name" value="HTH_ARAC_FAMILY_1"/>
    <property type="match status" value="1"/>
</dbReference>
<evidence type="ECO:0000313" key="11">
    <source>
        <dbReference type="EMBL" id="MFC5467656.1"/>
    </source>
</evidence>
<dbReference type="InterPro" id="IPR020449">
    <property type="entry name" value="Tscrpt_reg_AraC-type_HTH"/>
</dbReference>
<accession>A0ABW0LST8</accession>